<dbReference type="InterPro" id="IPR007645">
    <property type="entry name" value="RNA_pol_Rpb2_3"/>
</dbReference>
<dbReference type="Pfam" id="PF04561">
    <property type="entry name" value="RNA_pol_Rpb2_2"/>
    <property type="match status" value="2"/>
</dbReference>
<proteinExistence type="inferred from homology"/>
<dbReference type="Pfam" id="PF04563">
    <property type="entry name" value="RNA_pol_Rpb2_1"/>
    <property type="match status" value="1"/>
</dbReference>
<dbReference type="Gene3D" id="2.30.150.10">
    <property type="entry name" value="DNA-directed RNA polymerase, beta subunit, external 1 domain"/>
    <property type="match status" value="1"/>
</dbReference>
<evidence type="ECO:0000256" key="5">
    <source>
        <dbReference type="ARBA" id="ARBA00023163"/>
    </source>
</evidence>
<dbReference type="InterPro" id="IPR015712">
    <property type="entry name" value="DNA-dir_RNA_pol_su2"/>
</dbReference>
<dbReference type="Pfam" id="PF04565">
    <property type="entry name" value="RNA_pol_Rpb2_3"/>
    <property type="match status" value="1"/>
</dbReference>
<protein>
    <recommendedName>
        <fullName evidence="1">DNA-directed RNA polymerase</fullName>
        <ecNumber evidence="1">2.7.7.6</ecNumber>
    </recommendedName>
</protein>
<dbReference type="Gene3D" id="3.90.1100.10">
    <property type="match status" value="2"/>
</dbReference>
<comment type="caution">
    <text evidence="11">The sequence shown here is derived from an EMBL/GenBank/DDBJ whole genome shotgun (WGS) entry which is preliminary data.</text>
</comment>
<reference evidence="11" key="1">
    <citation type="submission" date="2019-11" db="EMBL/GenBank/DDBJ databases">
        <title>Microbial mats filling the niche in hypersaline microbial mats.</title>
        <authorList>
            <person name="Wong H.L."/>
            <person name="Macleod F.I."/>
            <person name="White R.A. III"/>
            <person name="Burns B.P."/>
        </authorList>
    </citation>
    <scope>NUCLEOTIDE SEQUENCE</scope>
    <source>
        <strain evidence="11">Bin_327</strain>
    </source>
</reference>
<name>A0A9D5K8K1_UNCW3</name>
<keyword evidence="5" id="KW-0804">Transcription</keyword>
<dbReference type="AlphaFoldDB" id="A0A9D5K8K1"/>
<evidence type="ECO:0000256" key="1">
    <source>
        <dbReference type="ARBA" id="ARBA00012418"/>
    </source>
</evidence>
<evidence type="ECO:0000259" key="8">
    <source>
        <dbReference type="Pfam" id="PF04561"/>
    </source>
</evidence>
<evidence type="ECO:0000256" key="2">
    <source>
        <dbReference type="ARBA" id="ARBA00022478"/>
    </source>
</evidence>
<evidence type="ECO:0000256" key="4">
    <source>
        <dbReference type="ARBA" id="ARBA00022695"/>
    </source>
</evidence>
<evidence type="ECO:0000259" key="9">
    <source>
        <dbReference type="Pfam" id="PF04563"/>
    </source>
</evidence>
<dbReference type="InterPro" id="IPR007644">
    <property type="entry name" value="RNA_pol_bsu_protrusion"/>
</dbReference>
<evidence type="ECO:0000256" key="7">
    <source>
        <dbReference type="RuleBase" id="RU000434"/>
    </source>
</evidence>
<dbReference type="PANTHER" id="PTHR20856">
    <property type="entry name" value="DNA-DIRECTED RNA POLYMERASE I SUBUNIT 2"/>
    <property type="match status" value="1"/>
</dbReference>
<evidence type="ECO:0000313" key="12">
    <source>
        <dbReference type="Proteomes" id="UP000630660"/>
    </source>
</evidence>
<keyword evidence="2 11" id="KW-0240">DNA-directed RNA polymerase</keyword>
<comment type="similarity">
    <text evidence="7">Belongs to the RNA polymerase beta chain family.</text>
</comment>
<dbReference type="GO" id="GO:0032549">
    <property type="term" value="F:ribonucleoside binding"/>
    <property type="evidence" value="ECO:0007669"/>
    <property type="project" value="InterPro"/>
</dbReference>
<accession>A0A9D5K8K1</accession>
<dbReference type="Proteomes" id="UP000630660">
    <property type="component" value="Unassembled WGS sequence"/>
</dbReference>
<dbReference type="GO" id="GO:0000428">
    <property type="term" value="C:DNA-directed RNA polymerase complex"/>
    <property type="evidence" value="ECO:0007669"/>
    <property type="project" value="UniProtKB-KW"/>
</dbReference>
<dbReference type="GO" id="GO:0003899">
    <property type="term" value="F:DNA-directed RNA polymerase activity"/>
    <property type="evidence" value="ECO:0007669"/>
    <property type="project" value="UniProtKB-EC"/>
</dbReference>
<organism evidence="11 12">
    <name type="scientific">candidate division WOR-3 bacterium</name>
    <dbReference type="NCBI Taxonomy" id="2052148"/>
    <lineage>
        <taxon>Bacteria</taxon>
        <taxon>Bacteria division WOR-3</taxon>
    </lineage>
</organism>
<evidence type="ECO:0000259" key="10">
    <source>
        <dbReference type="Pfam" id="PF04565"/>
    </source>
</evidence>
<feature type="domain" description="RNA polymerase Rpb2" evidence="10">
    <location>
        <begin position="443"/>
        <end position="510"/>
    </location>
</feature>
<feature type="domain" description="RNA polymerase Rpb2" evidence="8">
    <location>
        <begin position="278"/>
        <end position="384"/>
    </location>
</feature>
<dbReference type="InterPro" id="IPR007642">
    <property type="entry name" value="RNA_pol_Rpb2_2"/>
</dbReference>
<evidence type="ECO:0000313" key="11">
    <source>
        <dbReference type="EMBL" id="MBD3364443.1"/>
    </source>
</evidence>
<comment type="catalytic activity">
    <reaction evidence="6">
        <text>RNA(n) + a ribonucleoside 5'-triphosphate = RNA(n+1) + diphosphate</text>
        <dbReference type="Rhea" id="RHEA:21248"/>
        <dbReference type="Rhea" id="RHEA-COMP:14527"/>
        <dbReference type="Rhea" id="RHEA-COMP:17342"/>
        <dbReference type="ChEBI" id="CHEBI:33019"/>
        <dbReference type="ChEBI" id="CHEBI:61557"/>
        <dbReference type="ChEBI" id="CHEBI:140395"/>
        <dbReference type="EC" id="2.7.7.6"/>
    </reaction>
</comment>
<evidence type="ECO:0000256" key="3">
    <source>
        <dbReference type="ARBA" id="ARBA00022679"/>
    </source>
</evidence>
<dbReference type="InterPro" id="IPR037034">
    <property type="entry name" value="RNA_pol_Rpb2_2_sf"/>
</dbReference>
<dbReference type="SUPFAM" id="SSF64484">
    <property type="entry name" value="beta and beta-prime subunits of DNA dependent RNA-polymerase"/>
    <property type="match status" value="1"/>
</dbReference>
<dbReference type="EC" id="2.7.7.6" evidence="1"/>
<dbReference type="InterPro" id="IPR042107">
    <property type="entry name" value="DNA-dir_RNA_pol_bsu_ext_1_sf"/>
</dbReference>
<sequence length="553" mass="62916">MQFKDFSKLPKYGKAHALENIQVSSFEEFLQSGAPAEKRKDSGLQAAFNEAFPVEDIHSHLKLEYLGYEIGGSLYTPEEAIERGATYSKPVNGFFRLTRFFETKSDEDDVEPKVKDVIEQKVYVCDIPYITRGGSFIINGVERVVISQLQRSPGLYFSFEKNIYSTLIVPERGAWFQIDIGSNNVLTAVFERRRKVPLFTFLRALGFVPEELVEEFVDTTEVEPVEGLILAATVKTPDGVTLADFGDVLTSDLRDFLIDRGISKVRVFTEDRYGVRVLIDSIRADKSVSEDDALRRIYYKLRSVMPSTMDLARRLVLGMLFDTKRFSLGRVGRHKLNARLDLGKRTDFVFRKDEMLTITKRLIEFADRRYPPDDMDHLSNRRVKGIGEQLYNVFRQSLLQLAQNSKERASFIDEEKATPLELLNSPVVSNSVTRFFTTGTVSQFMEQVNPLSELIHKRRLTALGPGGLTKDTAGFEVRDVHYSHFGRVCPIETPEGQNIGLITSLAYYSVIDEYGFIKTPYVKVKDGKITKKVDYLNAEDGEIYIVAPLDELE</sequence>
<dbReference type="GO" id="GO:0006351">
    <property type="term" value="P:DNA-templated transcription"/>
    <property type="evidence" value="ECO:0007669"/>
    <property type="project" value="InterPro"/>
</dbReference>
<gene>
    <name evidence="11" type="primary">rpoB</name>
    <name evidence="11" type="ORF">GF359_04430</name>
</gene>
<dbReference type="Gene3D" id="3.90.1110.10">
    <property type="entry name" value="RNA polymerase Rpb2, domain 2"/>
    <property type="match status" value="2"/>
</dbReference>
<keyword evidence="4 11" id="KW-0548">Nucleotidyltransferase</keyword>
<feature type="domain" description="RNA polymerase Rpb2" evidence="8">
    <location>
        <begin position="162"/>
        <end position="214"/>
    </location>
</feature>
<keyword evidence="3 11" id="KW-0808">Transferase</keyword>
<feature type="non-terminal residue" evidence="11">
    <location>
        <position position="553"/>
    </location>
</feature>
<feature type="domain" description="RNA polymerase beta subunit protrusion" evidence="9">
    <location>
        <begin position="18"/>
        <end position="409"/>
    </location>
</feature>
<evidence type="ECO:0000256" key="6">
    <source>
        <dbReference type="ARBA" id="ARBA00048552"/>
    </source>
</evidence>
<dbReference type="EMBL" id="WJKJ01000143">
    <property type="protein sequence ID" value="MBD3364443.1"/>
    <property type="molecule type" value="Genomic_DNA"/>
</dbReference>
<dbReference type="GO" id="GO:0003677">
    <property type="term" value="F:DNA binding"/>
    <property type="evidence" value="ECO:0007669"/>
    <property type="project" value="InterPro"/>
</dbReference>